<dbReference type="InterPro" id="IPR000160">
    <property type="entry name" value="GGDEF_dom"/>
</dbReference>
<evidence type="ECO:0000313" key="4">
    <source>
        <dbReference type="Proteomes" id="UP000069632"/>
    </source>
</evidence>
<gene>
    <name evidence="3" type="primary">yfgF</name>
    <name evidence="3" type="ORF">ERS672216_00383</name>
</gene>
<name>A0A128ECG0_9BACT</name>
<dbReference type="EC" id="3.1.4.52" evidence="3"/>
<feature type="domain" description="EAL" evidence="2">
    <location>
        <begin position="226"/>
        <end position="473"/>
    </location>
</feature>
<dbReference type="EMBL" id="FIZP01000001">
    <property type="protein sequence ID" value="CZE46461.1"/>
    <property type="molecule type" value="Genomic_DNA"/>
</dbReference>
<dbReference type="InterPro" id="IPR001633">
    <property type="entry name" value="EAL_dom"/>
</dbReference>
<keyword evidence="1" id="KW-1133">Transmembrane helix</keyword>
<sequence length="473" mass="55712">MTLYSENKERENRFMLSLKIAFPFVLVLILFGYMLFSKAEYSWEDAILFVILIACYVYYTIYLIYFAFKNSFLDPVTKVFTRRNFIKILEKNINKNIEKNVVLLNISNIQDINLRYGYKNGDILLKNFILKFSNFFEKNGYKNLPIGRYSGGSFLFLIDCKSSKLEHILKTFQRVVSKDGVDNIEVKLEFTTILTTYDRNWQNIINALFSKISVDYDDNELKVIKPDVLDELVCYAIEKSEFELKYQTIKPIKDDKECLNLSITLKSFEVGQISKNRVLEIAAKNNYEIKYDLQVIKFIAENFEFDKFNSRVFIEISPVSLRNGEFNNEIYRLITNGIIDPSKIVFEIYEKGCYDEILRFSEIIKNLKEFGFKIALNQFSADNASFEYFKYLDIDYVIYDIQMNKSLKNKKIRTIFDGLNLIAKKLGIKTIVRFVDKTALYEELVHSEVDYIQGFYIDKPKNIENLKVQNAIR</sequence>
<dbReference type="PROSITE" id="PS50883">
    <property type="entry name" value="EAL"/>
    <property type="match status" value="1"/>
</dbReference>
<dbReference type="GO" id="GO:0071111">
    <property type="term" value="F:cyclic-guanylate-specific phosphodiesterase activity"/>
    <property type="evidence" value="ECO:0007669"/>
    <property type="project" value="UniProtKB-EC"/>
</dbReference>
<dbReference type="Pfam" id="PF00563">
    <property type="entry name" value="EAL"/>
    <property type="match status" value="1"/>
</dbReference>
<feature type="transmembrane region" description="Helical" evidence="1">
    <location>
        <begin position="48"/>
        <end position="68"/>
    </location>
</feature>
<organism evidence="3 4">
    <name type="scientific">Campylobacter geochelonis</name>
    <dbReference type="NCBI Taxonomy" id="1780362"/>
    <lineage>
        <taxon>Bacteria</taxon>
        <taxon>Pseudomonadati</taxon>
        <taxon>Campylobacterota</taxon>
        <taxon>Epsilonproteobacteria</taxon>
        <taxon>Campylobacterales</taxon>
        <taxon>Campylobacteraceae</taxon>
        <taxon>Campylobacter</taxon>
    </lineage>
</organism>
<dbReference type="SMART" id="SM00052">
    <property type="entry name" value="EAL"/>
    <property type="match status" value="1"/>
</dbReference>
<protein>
    <submittedName>
        <fullName evidence="3">Putative diguanylate cyclase/phosphodiesterase</fullName>
        <ecNumber evidence="3">3.1.4.52</ecNumber>
    </submittedName>
</protein>
<dbReference type="InterPro" id="IPR035919">
    <property type="entry name" value="EAL_sf"/>
</dbReference>
<proteinExistence type="predicted"/>
<keyword evidence="1" id="KW-0472">Membrane</keyword>
<dbReference type="InterPro" id="IPR043128">
    <property type="entry name" value="Rev_trsase/Diguanyl_cyclase"/>
</dbReference>
<dbReference type="SUPFAM" id="SSF55073">
    <property type="entry name" value="Nucleotide cyclase"/>
    <property type="match status" value="1"/>
</dbReference>
<dbReference type="InterPro" id="IPR029787">
    <property type="entry name" value="Nucleotide_cyclase"/>
</dbReference>
<dbReference type="RefSeq" id="WP_075494346.1">
    <property type="nucleotide sequence ID" value="NZ_CP053844.1"/>
</dbReference>
<dbReference type="Gene3D" id="3.20.20.450">
    <property type="entry name" value="EAL domain"/>
    <property type="match status" value="1"/>
</dbReference>
<evidence type="ECO:0000313" key="3">
    <source>
        <dbReference type="EMBL" id="CZE46461.1"/>
    </source>
</evidence>
<dbReference type="CDD" id="cd01948">
    <property type="entry name" value="EAL"/>
    <property type="match status" value="1"/>
</dbReference>
<dbReference type="PANTHER" id="PTHR33121">
    <property type="entry name" value="CYCLIC DI-GMP PHOSPHODIESTERASE PDEF"/>
    <property type="match status" value="1"/>
</dbReference>
<dbReference type="Gene3D" id="3.30.70.270">
    <property type="match status" value="1"/>
</dbReference>
<dbReference type="InterPro" id="IPR050706">
    <property type="entry name" value="Cyclic-di-GMP_PDE-like"/>
</dbReference>
<dbReference type="Proteomes" id="UP000069632">
    <property type="component" value="Unassembled WGS sequence"/>
</dbReference>
<evidence type="ECO:0000256" key="1">
    <source>
        <dbReference type="SAM" id="Phobius"/>
    </source>
</evidence>
<keyword evidence="1" id="KW-0812">Transmembrane</keyword>
<dbReference type="AlphaFoldDB" id="A0A128ECG0"/>
<reference evidence="3 4" key="1">
    <citation type="submission" date="2016-02" db="EMBL/GenBank/DDBJ databases">
        <authorList>
            <consortium name="Pathogen Informatics"/>
        </authorList>
    </citation>
    <scope>NUCLEOTIDE SEQUENCE [LARGE SCALE GENOMIC DNA]</scope>
    <source>
        <strain evidence="3 4">RC20</strain>
    </source>
</reference>
<dbReference type="Pfam" id="PF00990">
    <property type="entry name" value="GGDEF"/>
    <property type="match status" value="1"/>
</dbReference>
<keyword evidence="3" id="KW-0378">Hydrolase</keyword>
<dbReference type="PANTHER" id="PTHR33121:SF71">
    <property type="entry name" value="OXYGEN SENSOR PROTEIN DOSP"/>
    <property type="match status" value="1"/>
</dbReference>
<accession>A0A128ECG0</accession>
<dbReference type="SUPFAM" id="SSF141868">
    <property type="entry name" value="EAL domain-like"/>
    <property type="match status" value="1"/>
</dbReference>
<evidence type="ECO:0000259" key="2">
    <source>
        <dbReference type="PROSITE" id="PS50883"/>
    </source>
</evidence>
<keyword evidence="4" id="KW-1185">Reference proteome</keyword>
<feature type="transmembrane region" description="Helical" evidence="1">
    <location>
        <begin position="20"/>
        <end position="36"/>
    </location>
</feature>